<dbReference type="InterPro" id="IPR036736">
    <property type="entry name" value="ACP-like_sf"/>
</dbReference>
<evidence type="ECO:0000313" key="5">
    <source>
        <dbReference type="Proteomes" id="UP000289440"/>
    </source>
</evidence>
<proteinExistence type="predicted"/>
<dbReference type="OrthoDB" id="400572at2"/>
<gene>
    <name evidence="4" type="primary">acpP</name>
    <name evidence="4" type="ORF">NCTC10166_00797</name>
</gene>
<evidence type="ECO:0000256" key="2">
    <source>
        <dbReference type="ARBA" id="ARBA00022553"/>
    </source>
</evidence>
<evidence type="ECO:0000259" key="3">
    <source>
        <dbReference type="PROSITE" id="PS50075"/>
    </source>
</evidence>
<keyword evidence="5" id="KW-1185">Reference proteome</keyword>
<sequence>MKKMVFSKIKKLTNKKFDENSLISSLGVDSLDLIELVTEIESELKIEISDEELIQIKTVLDVINLLEIKRKNN</sequence>
<protein>
    <submittedName>
        <fullName evidence="4">Acyl carrier protein</fullName>
    </submittedName>
</protein>
<evidence type="ECO:0000256" key="1">
    <source>
        <dbReference type="ARBA" id="ARBA00022450"/>
    </source>
</evidence>
<name>A0A449A6C7_9BACT</name>
<dbReference type="EMBL" id="LR214951">
    <property type="protein sequence ID" value="VEU59811.1"/>
    <property type="molecule type" value="Genomic_DNA"/>
</dbReference>
<dbReference type="Pfam" id="PF00550">
    <property type="entry name" value="PP-binding"/>
    <property type="match status" value="1"/>
</dbReference>
<dbReference type="InterPro" id="IPR006162">
    <property type="entry name" value="Ppantetheine_attach_site"/>
</dbReference>
<dbReference type="PROSITE" id="PS00012">
    <property type="entry name" value="PHOSPHOPANTETHEINE"/>
    <property type="match status" value="1"/>
</dbReference>
<evidence type="ECO:0000313" key="4">
    <source>
        <dbReference type="EMBL" id="VEU59811.1"/>
    </source>
</evidence>
<dbReference type="PROSITE" id="PS50075">
    <property type="entry name" value="CARRIER"/>
    <property type="match status" value="1"/>
</dbReference>
<keyword evidence="2" id="KW-0597">Phosphoprotein</keyword>
<dbReference type="RefSeq" id="WP_129720176.1">
    <property type="nucleotide sequence ID" value="NZ_LR214951.1"/>
</dbReference>
<dbReference type="InterPro" id="IPR009081">
    <property type="entry name" value="PP-bd_ACP"/>
</dbReference>
<dbReference type="Gene3D" id="1.10.1200.10">
    <property type="entry name" value="ACP-like"/>
    <property type="match status" value="1"/>
</dbReference>
<feature type="domain" description="Carrier" evidence="3">
    <location>
        <begin position="1"/>
        <end position="70"/>
    </location>
</feature>
<reference evidence="4 5" key="1">
    <citation type="submission" date="2019-01" db="EMBL/GenBank/DDBJ databases">
        <authorList>
            <consortium name="Pathogen Informatics"/>
        </authorList>
    </citation>
    <scope>NUCLEOTIDE SEQUENCE [LARGE SCALE GENOMIC DNA]</scope>
    <source>
        <strain evidence="4 5">NCTC10166</strain>
    </source>
</reference>
<dbReference type="Proteomes" id="UP000289440">
    <property type="component" value="Chromosome"/>
</dbReference>
<organism evidence="4 5">
    <name type="scientific">Mesomycoplasma neurolyticum</name>
    <dbReference type="NCBI Taxonomy" id="2120"/>
    <lineage>
        <taxon>Bacteria</taxon>
        <taxon>Bacillati</taxon>
        <taxon>Mycoplasmatota</taxon>
        <taxon>Mycoplasmoidales</taxon>
        <taxon>Metamycoplasmataceae</taxon>
        <taxon>Mesomycoplasma</taxon>
    </lineage>
</organism>
<dbReference type="AlphaFoldDB" id="A0A449A6C7"/>
<keyword evidence="1" id="KW-0596">Phosphopantetheine</keyword>
<accession>A0A449A6C7</accession>
<dbReference type="SUPFAM" id="SSF47336">
    <property type="entry name" value="ACP-like"/>
    <property type="match status" value="1"/>
</dbReference>
<dbReference type="KEGG" id="mnu:NCTC10166_00797"/>